<dbReference type="PANTHER" id="PTHR34301">
    <property type="entry name" value="DNA-BINDING PROTEIN-RELATED"/>
    <property type="match status" value="1"/>
</dbReference>
<organism evidence="3 4">
    <name type="scientific">Pyrococcus kukulkanii</name>
    <dbReference type="NCBI Taxonomy" id="1609559"/>
    <lineage>
        <taxon>Archaea</taxon>
        <taxon>Methanobacteriati</taxon>
        <taxon>Methanobacteriota</taxon>
        <taxon>Thermococci</taxon>
        <taxon>Thermococcales</taxon>
        <taxon>Thermococcaceae</taxon>
        <taxon>Pyrococcus</taxon>
    </lineage>
</organism>
<keyword evidence="3" id="KW-0067">ATP-binding</keyword>
<gene>
    <name evidence="3" type="ORF">P8X34_03105</name>
</gene>
<evidence type="ECO:0000259" key="1">
    <source>
        <dbReference type="Pfam" id="PF01637"/>
    </source>
</evidence>
<dbReference type="PANTHER" id="PTHR34301:SF8">
    <property type="entry name" value="ATPASE DOMAIN-CONTAINING PROTEIN"/>
    <property type="match status" value="1"/>
</dbReference>
<keyword evidence="3" id="KW-0547">Nucleotide-binding</keyword>
<dbReference type="Gene3D" id="1.10.8.60">
    <property type="match status" value="1"/>
</dbReference>
<name>A0ABV4T527_9EURY</name>
<feature type="domain" description="ATPase" evidence="1">
    <location>
        <begin position="15"/>
        <end position="243"/>
    </location>
</feature>
<dbReference type="Pfam" id="PF21100">
    <property type="entry name" value="WHD_MCM"/>
    <property type="match status" value="1"/>
</dbReference>
<evidence type="ECO:0000313" key="4">
    <source>
        <dbReference type="Proteomes" id="UP001571980"/>
    </source>
</evidence>
<dbReference type="Gene3D" id="3.40.50.300">
    <property type="entry name" value="P-loop containing nucleotide triphosphate hydrolases"/>
    <property type="match status" value="1"/>
</dbReference>
<dbReference type="Proteomes" id="UP001571980">
    <property type="component" value="Unassembled WGS sequence"/>
</dbReference>
<dbReference type="InterPro" id="IPR027417">
    <property type="entry name" value="P-loop_NTPase"/>
</dbReference>
<dbReference type="RefSeq" id="WP_372823268.1">
    <property type="nucleotide sequence ID" value="NZ_JARRIC010000001.1"/>
</dbReference>
<dbReference type="Pfam" id="PF01637">
    <property type="entry name" value="ATPase_2"/>
    <property type="match status" value="1"/>
</dbReference>
<protein>
    <submittedName>
        <fullName evidence="3">ATP-binding protein</fullName>
    </submittedName>
</protein>
<dbReference type="EMBL" id="JARRIG010000001">
    <property type="protein sequence ID" value="MFA4803739.1"/>
    <property type="molecule type" value="Genomic_DNA"/>
</dbReference>
<feature type="domain" description="MCM C-terminal" evidence="2">
    <location>
        <begin position="281"/>
        <end position="337"/>
    </location>
</feature>
<dbReference type="InterPro" id="IPR011579">
    <property type="entry name" value="ATPase_dom"/>
</dbReference>
<reference evidence="3 4" key="1">
    <citation type="submission" date="2023-03" db="EMBL/GenBank/DDBJ databases">
        <title>Speciation in Pyrococcus: adaptation to high temperature as a mechanism.</title>
        <authorList>
            <person name="Gu J."/>
        </authorList>
    </citation>
    <scope>NUCLEOTIDE SEQUENCE [LARGE SCALE GENOMIC DNA]</scope>
    <source>
        <strain evidence="3 4">LMOA34</strain>
    </source>
</reference>
<proteinExistence type="predicted"/>
<dbReference type="SUPFAM" id="SSF46785">
    <property type="entry name" value="Winged helix' DNA-binding domain"/>
    <property type="match status" value="1"/>
</dbReference>
<dbReference type="InterPro" id="IPR036388">
    <property type="entry name" value="WH-like_DNA-bd_sf"/>
</dbReference>
<dbReference type="GO" id="GO:0005524">
    <property type="term" value="F:ATP binding"/>
    <property type="evidence" value="ECO:0007669"/>
    <property type="project" value="UniProtKB-KW"/>
</dbReference>
<keyword evidence="4" id="KW-1185">Reference proteome</keyword>
<accession>A0ABV4T527</accession>
<dbReference type="InterPro" id="IPR036390">
    <property type="entry name" value="WH_DNA-bd_sf"/>
</dbReference>
<evidence type="ECO:0000259" key="2">
    <source>
        <dbReference type="Pfam" id="PF21100"/>
    </source>
</evidence>
<comment type="caution">
    <text evidence="3">The sequence shown here is derived from an EMBL/GenBank/DDBJ whole genome shotgun (WGS) entry which is preliminary data.</text>
</comment>
<dbReference type="SUPFAM" id="SSF52540">
    <property type="entry name" value="P-loop containing nucleoside triphosphate hydrolases"/>
    <property type="match status" value="1"/>
</dbReference>
<sequence>MYFDPKPKERREDLYDRDKELGKLIDLVKKNAPIIVVKGIRRVGKTSLVRVALNESQRNFIIVDLRGINPNSRRDLVVRFQMAINEALKRSNVLKRVLASVREVEVSKFGVTISWRRASVLEDILLKLQDERFVVVLDEVQDARGPVGKYLASVIAHFYDYGDLPFILTGSQIGLLYDFLGVEDPRAPLYGRFLYELEVSRFTREQGLEFLRLGFSQLGLDAEDEMLEKVVEVLDGIPGWLVHFGLLAKTHGASEKTLEMTLSQASRLALGEFNEFLKRREVARRRYEAVMKAIANGKRTWSEIKRELEKHEGKTIADSVLSRILEALVKASFLEKIVDGRNIEYKISDPVLEYALKRGSL</sequence>
<evidence type="ECO:0000313" key="3">
    <source>
        <dbReference type="EMBL" id="MFA4803739.1"/>
    </source>
</evidence>
<dbReference type="Gene3D" id="1.10.10.10">
    <property type="entry name" value="Winged helix-like DNA-binding domain superfamily/Winged helix DNA-binding domain"/>
    <property type="match status" value="1"/>
</dbReference>
<dbReference type="InterPro" id="IPR048907">
    <property type="entry name" value="WHD_MCM_arc"/>
</dbReference>